<dbReference type="OrthoDB" id="9880441at2759"/>
<evidence type="ECO:0000256" key="5">
    <source>
        <dbReference type="ARBA" id="ARBA00023136"/>
    </source>
</evidence>
<proteinExistence type="predicted"/>
<dbReference type="PANTHER" id="PTHR46106:SF4">
    <property type="entry name" value="IA-2 PROTEIN TYROSINE PHOSPHATASE, ISOFORM C"/>
    <property type="match status" value="1"/>
</dbReference>
<dbReference type="InterPro" id="IPR000387">
    <property type="entry name" value="Tyr_Pase_dom"/>
</dbReference>
<evidence type="ECO:0000256" key="2">
    <source>
        <dbReference type="ARBA" id="ARBA00022692"/>
    </source>
</evidence>
<evidence type="ECO:0000256" key="10">
    <source>
        <dbReference type="SAM" id="SignalP"/>
    </source>
</evidence>
<dbReference type="InterPro" id="IPR003595">
    <property type="entry name" value="Tyr_Pase_cat"/>
</dbReference>
<dbReference type="InterPro" id="IPR000242">
    <property type="entry name" value="PTP_cat"/>
</dbReference>
<dbReference type="GO" id="GO:0045202">
    <property type="term" value="C:synapse"/>
    <property type="evidence" value="ECO:0007669"/>
    <property type="project" value="TreeGrafter"/>
</dbReference>
<dbReference type="GO" id="GO:0004725">
    <property type="term" value="F:protein tyrosine phosphatase activity"/>
    <property type="evidence" value="ECO:0007669"/>
    <property type="project" value="InterPro"/>
</dbReference>
<dbReference type="GO" id="GO:0030141">
    <property type="term" value="C:secretory granule"/>
    <property type="evidence" value="ECO:0007669"/>
    <property type="project" value="InterPro"/>
</dbReference>
<reference evidence="13 14" key="1">
    <citation type="submission" date="2017-06" db="EMBL/GenBank/DDBJ databases">
        <title>A platform for efficient transgenesis in Macrostomum lignano, a flatworm model organism for stem cell research.</title>
        <authorList>
            <person name="Berezikov E."/>
        </authorList>
    </citation>
    <scope>NUCLEOTIDE SEQUENCE [LARGE SCALE GENOMIC DNA]</scope>
    <source>
        <strain evidence="13">DV1</strain>
        <tissue evidence="13">Whole organism</tissue>
    </source>
</reference>
<dbReference type="SUPFAM" id="SSF52799">
    <property type="entry name" value="(Phosphotyrosine protein) phosphatases II"/>
    <property type="match status" value="1"/>
</dbReference>
<evidence type="ECO:0000313" key="14">
    <source>
        <dbReference type="Proteomes" id="UP000215902"/>
    </source>
</evidence>
<dbReference type="InterPro" id="IPR029021">
    <property type="entry name" value="Prot-tyrosine_phosphatase-like"/>
</dbReference>
<gene>
    <name evidence="13" type="ORF">BOX15_Mlig017975g2</name>
</gene>
<dbReference type="PROSITE" id="PS50056">
    <property type="entry name" value="TYR_PHOSPHATASE_2"/>
    <property type="match status" value="1"/>
</dbReference>
<keyword evidence="6" id="KW-0325">Glycoprotein</keyword>
<keyword evidence="2 9" id="KW-0812">Transmembrane</keyword>
<evidence type="ECO:0000259" key="11">
    <source>
        <dbReference type="PROSITE" id="PS50055"/>
    </source>
</evidence>
<dbReference type="GO" id="GO:0051046">
    <property type="term" value="P:regulation of secretion"/>
    <property type="evidence" value="ECO:0007669"/>
    <property type="project" value="TreeGrafter"/>
</dbReference>
<dbReference type="FunFam" id="3.90.190.10:FF:000017">
    <property type="entry name" value="receptor-type tyrosine-protein phosphatase-like N isoform X2"/>
    <property type="match status" value="1"/>
</dbReference>
<feature type="signal peptide" evidence="10">
    <location>
        <begin position="1"/>
        <end position="29"/>
    </location>
</feature>
<evidence type="ECO:0000256" key="4">
    <source>
        <dbReference type="ARBA" id="ARBA00022989"/>
    </source>
</evidence>
<keyword evidence="4 9" id="KW-1133">Transmembrane helix</keyword>
<keyword evidence="14" id="KW-1185">Reference proteome</keyword>
<evidence type="ECO:0000256" key="7">
    <source>
        <dbReference type="ARBA" id="ARBA00023329"/>
    </source>
</evidence>
<sequence>MSMTMFDFMCIRSLFLLVFLSISVNFVYSDEQEFDRLDETSREVLNKAFTSQLGLIESQSIGCLFDKGVCAPFENCLDDDLFGTCVANYADNMYFKYRIPRQLLHELKLIMRSLVEQNYTWHHLFTQCSIRAALVSSSIEIPTDLSICDEFAVKGGIRLQRQSHRPPIDDGLGGHGRKRSSELTATERDIGESTFAESAMDDGNDGESLTSQPPSSTLADAIRAVLHDKPTGSVADHSAAASYLAARSKDSAMIGDRLSKRLAESDRLVDGRFLRIQFSRPEHVQPAQIQQFIAEFNKVFGKRLLDENFSIDGSRNEVLFRLTDSAARSDVKQYLDKLNYVLKTDSGETFSWTKYDFGRQRNPAAVSELSSSWSQQTRVTSTLLVCAVVLAMILALFALFIVQRFRSSKRKLREMTSSTGALDSSDYKELCRQRMSEKASGGGVEPVSTRLAAAAAAAKKTAGGSPNSPTGSWSDDPITTDMDITTGHLILNYMENYLNNKEKLEQEWADLCSYEAEQRSSAVGATPENAAKNRYQDLLPYDHSRVKLNPEHSASGGDYINASYIYDSDPKTKAYILTQGPMESTAPDFWQMVWECGSVAIVNLTGLGGADCGGDLCTMYWPAEGSRLFNKFEVHLVSEHVWFEDFIVRNFYLKNVGTGEARTVTMFHFLAWEEAGLPSSAKALLDFRRKVNKSYKGRATPLVVHCSDGCGRSGTYCLLDLALGRIAKGVKEIDLAASLEHLRDQRAGLVKTRDQFEFVVSAIAEEVHNVLKTLSQ</sequence>
<dbReference type="PROSITE" id="PS50055">
    <property type="entry name" value="TYR_PHOSPHATASE_PTP"/>
    <property type="match status" value="1"/>
</dbReference>
<keyword evidence="7" id="KW-0968">Cytoplasmic vesicle</keyword>
<dbReference type="SMART" id="SM00404">
    <property type="entry name" value="PTPc_motif"/>
    <property type="match status" value="1"/>
</dbReference>
<organism evidence="13 14">
    <name type="scientific">Macrostomum lignano</name>
    <dbReference type="NCBI Taxonomy" id="282301"/>
    <lineage>
        <taxon>Eukaryota</taxon>
        <taxon>Metazoa</taxon>
        <taxon>Spiralia</taxon>
        <taxon>Lophotrochozoa</taxon>
        <taxon>Platyhelminthes</taxon>
        <taxon>Rhabditophora</taxon>
        <taxon>Macrostomorpha</taxon>
        <taxon>Macrostomida</taxon>
        <taxon>Macrostomidae</taxon>
        <taxon>Macrostomum</taxon>
    </lineage>
</organism>
<keyword evidence="3 10" id="KW-0732">Signal</keyword>
<dbReference type="STRING" id="282301.A0A267E378"/>
<feature type="domain" description="Tyrosine specific protein phosphatases" evidence="12">
    <location>
        <begin position="685"/>
        <end position="757"/>
    </location>
</feature>
<protein>
    <recommendedName>
        <fullName evidence="15">Protein-tyrosine-phosphatase</fullName>
    </recommendedName>
</protein>
<evidence type="ECO:0000259" key="12">
    <source>
        <dbReference type="PROSITE" id="PS50056"/>
    </source>
</evidence>
<accession>A0A267E378</accession>
<dbReference type="InterPro" id="IPR016130">
    <property type="entry name" value="Tyr_Pase_AS"/>
</dbReference>
<dbReference type="GO" id="GO:0030659">
    <property type="term" value="C:cytoplasmic vesicle membrane"/>
    <property type="evidence" value="ECO:0007669"/>
    <property type="project" value="UniProtKB-SubCell"/>
</dbReference>
<evidence type="ECO:0000256" key="8">
    <source>
        <dbReference type="SAM" id="MobiDB-lite"/>
    </source>
</evidence>
<comment type="subcellular location">
    <subcellularLocation>
        <location evidence="1">Cytoplasmic vesicle membrane</location>
        <topology evidence="1">Single-pass type I membrane protein</topology>
    </subcellularLocation>
</comment>
<evidence type="ECO:0000256" key="6">
    <source>
        <dbReference type="ARBA" id="ARBA00023180"/>
    </source>
</evidence>
<evidence type="ECO:0000256" key="1">
    <source>
        <dbReference type="ARBA" id="ARBA00004358"/>
    </source>
</evidence>
<feature type="compositionally biased region" description="Basic and acidic residues" evidence="8">
    <location>
        <begin position="179"/>
        <end position="191"/>
    </location>
</feature>
<name>A0A267E378_9PLAT</name>
<feature type="chain" id="PRO_5012085810" description="Protein-tyrosine-phosphatase" evidence="10">
    <location>
        <begin position="30"/>
        <end position="776"/>
    </location>
</feature>
<feature type="region of interest" description="Disordered" evidence="8">
    <location>
        <begin position="162"/>
        <end position="192"/>
    </location>
</feature>
<dbReference type="Gene3D" id="3.90.190.10">
    <property type="entry name" value="Protein tyrosine phosphatase superfamily"/>
    <property type="match status" value="1"/>
</dbReference>
<comment type="caution">
    <text evidence="13">The sequence shown here is derived from an EMBL/GenBank/DDBJ whole genome shotgun (WGS) entry which is preliminary data.</text>
</comment>
<dbReference type="PROSITE" id="PS00383">
    <property type="entry name" value="TYR_PHOSPHATASE_1"/>
    <property type="match status" value="1"/>
</dbReference>
<keyword evidence="5 9" id="KW-0472">Membrane</keyword>
<feature type="compositionally biased region" description="Polar residues" evidence="8">
    <location>
        <begin position="464"/>
        <end position="473"/>
    </location>
</feature>
<dbReference type="Proteomes" id="UP000215902">
    <property type="component" value="Unassembled WGS sequence"/>
</dbReference>
<dbReference type="PANTHER" id="PTHR46106">
    <property type="entry name" value="IA-2 PROTEIN TYROSINE PHOSPHATASE, ISOFORM C"/>
    <property type="match status" value="1"/>
</dbReference>
<evidence type="ECO:0008006" key="15">
    <source>
        <dbReference type="Google" id="ProtNLM"/>
    </source>
</evidence>
<dbReference type="SMART" id="SM00194">
    <property type="entry name" value="PTPc"/>
    <property type="match status" value="1"/>
</dbReference>
<feature type="region of interest" description="Disordered" evidence="8">
    <location>
        <begin position="458"/>
        <end position="478"/>
    </location>
</feature>
<dbReference type="InterPro" id="IPR033522">
    <property type="entry name" value="IA-2/IA-2_beta"/>
</dbReference>
<dbReference type="AlphaFoldDB" id="A0A267E378"/>
<evidence type="ECO:0000313" key="13">
    <source>
        <dbReference type="EMBL" id="PAA56013.1"/>
    </source>
</evidence>
<dbReference type="Pfam" id="PF00102">
    <property type="entry name" value="Y_phosphatase"/>
    <property type="match status" value="1"/>
</dbReference>
<evidence type="ECO:0000256" key="3">
    <source>
        <dbReference type="ARBA" id="ARBA00022729"/>
    </source>
</evidence>
<feature type="transmembrane region" description="Helical" evidence="9">
    <location>
        <begin position="382"/>
        <end position="402"/>
    </location>
</feature>
<dbReference type="PRINTS" id="PR00700">
    <property type="entry name" value="PRTYPHPHTASE"/>
</dbReference>
<feature type="domain" description="Tyrosine-protein phosphatase" evidence="11">
    <location>
        <begin position="504"/>
        <end position="766"/>
    </location>
</feature>
<evidence type="ECO:0000256" key="9">
    <source>
        <dbReference type="SAM" id="Phobius"/>
    </source>
</evidence>
<dbReference type="EMBL" id="NIVC01002676">
    <property type="protein sequence ID" value="PAA56013.1"/>
    <property type="molecule type" value="Genomic_DNA"/>
</dbReference>